<dbReference type="InterPro" id="IPR003609">
    <property type="entry name" value="Pan_app"/>
</dbReference>
<dbReference type="OrthoDB" id="1918682at2759"/>
<evidence type="ECO:0000256" key="5">
    <source>
        <dbReference type="ARBA" id="ARBA00022679"/>
    </source>
</evidence>
<dbReference type="CDD" id="cd00054">
    <property type="entry name" value="EGF_CA"/>
    <property type="match status" value="1"/>
</dbReference>
<evidence type="ECO:0000256" key="22">
    <source>
        <dbReference type="SAM" id="SignalP"/>
    </source>
</evidence>
<dbReference type="CDD" id="cd01098">
    <property type="entry name" value="PAN_AP_plant"/>
    <property type="match status" value="1"/>
</dbReference>
<dbReference type="PIRSF" id="PIRSF000641">
    <property type="entry name" value="SRK"/>
    <property type="match status" value="1"/>
</dbReference>
<dbReference type="PROSITE" id="PS50948">
    <property type="entry name" value="PAN"/>
    <property type="match status" value="1"/>
</dbReference>
<dbReference type="InterPro" id="IPR017441">
    <property type="entry name" value="Protein_kinase_ATP_BS"/>
</dbReference>
<keyword evidence="13 21" id="KW-0472">Membrane</keyword>
<evidence type="ECO:0000256" key="9">
    <source>
        <dbReference type="ARBA" id="ARBA00022741"/>
    </source>
</evidence>
<dbReference type="PROSITE" id="PS00107">
    <property type="entry name" value="PROTEIN_KINASE_ATP"/>
    <property type="match status" value="1"/>
</dbReference>
<comment type="similarity">
    <text evidence="19">Belongs to the protein kinase superfamily. Ser/Thr protein kinase family.</text>
</comment>
<keyword evidence="5 19" id="KW-0808">Transferase</keyword>
<dbReference type="PANTHER" id="PTHR47976:SF30">
    <property type="entry name" value="RECEPTOR-LIKE SERINE_THREONINE-PROTEIN KINASE"/>
    <property type="match status" value="1"/>
</dbReference>
<evidence type="ECO:0000256" key="13">
    <source>
        <dbReference type="ARBA" id="ARBA00023136"/>
    </source>
</evidence>
<protein>
    <recommendedName>
        <fullName evidence="19">Receptor-like serine/threonine-protein kinase</fullName>
        <ecNumber evidence="19">2.7.11.1</ecNumber>
    </recommendedName>
</protein>
<evidence type="ECO:0000259" key="24">
    <source>
        <dbReference type="PROSITE" id="PS50927"/>
    </source>
</evidence>
<evidence type="ECO:0000256" key="17">
    <source>
        <dbReference type="ARBA" id="ARBA00047899"/>
    </source>
</evidence>
<keyword evidence="8" id="KW-0430">Lectin</keyword>
<dbReference type="Gene3D" id="3.30.200.20">
    <property type="entry name" value="Phosphorylase Kinase, domain 1"/>
    <property type="match status" value="1"/>
</dbReference>
<sequence>MDITVSESIIINLLLLSSFTFSVYSIQDDFPTANLSTVWTNNKSALKNKFFSDGSFLRPVLLNTSNSSLGIPRIGCGFYQIRISNQFYFVVFVIQLITAEISIESRPPRVLWTANRNRPVGNNATLEFTSMGDLVLKDVDGSLVWSTNTSDKSVVSMRVDGTGNLILHSANDSTIWQSFDHPTDTWLPGQKLAVEQRLVTTAANFYRSPGYFYMELRNDSFRAYIVSNSSQLYASYEIDSVNTIRVENLRHTNDPIFVYTILVSEQNFHYIRLDSDGHLRHYKFENGIEVVVEDIFSWMLDDCDYPNVCGNYGICTNGQCSCPQGTNRDISYFTPLDDTKPNHGCVQTTPLSCANKKFHTFLDLENVNYFKFTIDLTDMDTESCKQACLEICSCEAAVFRSKNNISSGDCSLLNGLFSLMTYRDIWSAYNMKTFIKVEEPSLTARPTERSTNHLQRILIPTISILSLLVVFVLCFLFFGFRKRNAVASMENGRARREEDSIDQVSGNPKRFTYDELKSATGHFNKRLGGGGFGSVFGGNFDDGTKIAVKCLEQFGQGRKEFLAEVKTIGSIHHVNLVKLLGFCAENSHILLVYEHMCNGSLDKWIFSCHQDFTLDWRTRRNIILDIAKGLSYLHEECQQRIIHLDIKPQNILLGGKFNAKVSDFGLARFIDRDQSQVLTAMRGTRGYLAPEWFLNRRISEKVDVYSFGVVVLEIMCGRKNLDYSQDEENECLLHLVKKKVEEDQLVDIVDKRNEDMLVHGEDAAEMLRTAIWCLQGDAAKRPSMSMVVMVLEGVMVMENISDYSFLTLTPIQLPRENNASRSAPPFASILSGPR</sequence>
<dbReference type="EMBL" id="KZ305056">
    <property type="protein sequence ID" value="PIA33928.1"/>
    <property type="molecule type" value="Genomic_DNA"/>
</dbReference>
<keyword evidence="14" id="KW-1015">Disulfide bond</keyword>
<dbReference type="GO" id="GO:0004674">
    <property type="term" value="F:protein serine/threonine kinase activity"/>
    <property type="evidence" value="ECO:0007669"/>
    <property type="project" value="UniProtKB-KW"/>
</dbReference>
<evidence type="ECO:0000313" key="27">
    <source>
        <dbReference type="Proteomes" id="UP000230069"/>
    </source>
</evidence>
<dbReference type="InterPro" id="IPR011009">
    <property type="entry name" value="Kinase-like_dom_sf"/>
</dbReference>
<dbReference type="InParanoid" id="A0A2G5CRN7"/>
<evidence type="ECO:0000256" key="1">
    <source>
        <dbReference type="ARBA" id="ARBA00004479"/>
    </source>
</evidence>
<dbReference type="Gene3D" id="2.90.10.10">
    <property type="entry name" value="Bulb-type lectin domain"/>
    <property type="match status" value="1"/>
</dbReference>
<evidence type="ECO:0000313" key="26">
    <source>
        <dbReference type="EMBL" id="PIA33928.1"/>
    </source>
</evidence>
<dbReference type="PROSITE" id="PS00108">
    <property type="entry name" value="PROTEIN_KINASE_ST"/>
    <property type="match status" value="1"/>
</dbReference>
<keyword evidence="16" id="KW-0325">Glycoprotein</keyword>
<evidence type="ECO:0000256" key="3">
    <source>
        <dbReference type="ARBA" id="ARBA00022536"/>
    </source>
</evidence>
<keyword evidence="11 19" id="KW-0067">ATP-binding</keyword>
<dbReference type="Proteomes" id="UP000230069">
    <property type="component" value="Unassembled WGS sequence"/>
</dbReference>
<dbReference type="Gene3D" id="1.10.510.10">
    <property type="entry name" value="Transferase(Phosphotransferase) domain 1"/>
    <property type="match status" value="1"/>
</dbReference>
<evidence type="ECO:0000256" key="16">
    <source>
        <dbReference type="ARBA" id="ARBA00023180"/>
    </source>
</evidence>
<evidence type="ECO:0000256" key="4">
    <source>
        <dbReference type="ARBA" id="ARBA00022553"/>
    </source>
</evidence>
<dbReference type="PANTHER" id="PTHR47976">
    <property type="entry name" value="G-TYPE LECTIN S-RECEPTOR-LIKE SERINE/THREONINE-PROTEIN KINASE SD2-5"/>
    <property type="match status" value="1"/>
</dbReference>
<evidence type="ECO:0000256" key="11">
    <source>
        <dbReference type="ARBA" id="ARBA00022840"/>
    </source>
</evidence>
<keyword evidence="10 19" id="KW-0418">Kinase</keyword>
<organism evidence="26 27">
    <name type="scientific">Aquilegia coerulea</name>
    <name type="common">Rocky mountain columbine</name>
    <dbReference type="NCBI Taxonomy" id="218851"/>
    <lineage>
        <taxon>Eukaryota</taxon>
        <taxon>Viridiplantae</taxon>
        <taxon>Streptophyta</taxon>
        <taxon>Embryophyta</taxon>
        <taxon>Tracheophyta</taxon>
        <taxon>Spermatophyta</taxon>
        <taxon>Magnoliopsida</taxon>
        <taxon>Ranunculales</taxon>
        <taxon>Ranunculaceae</taxon>
        <taxon>Thalictroideae</taxon>
        <taxon>Aquilegia</taxon>
    </lineage>
</organism>
<dbReference type="InterPro" id="IPR051343">
    <property type="entry name" value="G-type_lectin_kinases/EP1-like"/>
</dbReference>
<keyword evidence="9 19" id="KW-0547">Nucleotide-binding</keyword>
<dbReference type="SUPFAM" id="SSF51110">
    <property type="entry name" value="alpha-D-mannose-specific plant lectins"/>
    <property type="match status" value="1"/>
</dbReference>
<keyword evidence="27" id="KW-1185">Reference proteome</keyword>
<dbReference type="GO" id="GO:0048544">
    <property type="term" value="P:recognition of pollen"/>
    <property type="evidence" value="ECO:0007669"/>
    <property type="project" value="InterPro"/>
</dbReference>
<dbReference type="SMART" id="SM00220">
    <property type="entry name" value="S_TKc"/>
    <property type="match status" value="1"/>
</dbReference>
<dbReference type="InterPro" id="IPR000719">
    <property type="entry name" value="Prot_kinase_dom"/>
</dbReference>
<dbReference type="SMART" id="SM00108">
    <property type="entry name" value="B_lectin"/>
    <property type="match status" value="1"/>
</dbReference>
<dbReference type="GO" id="GO:0005524">
    <property type="term" value="F:ATP binding"/>
    <property type="evidence" value="ECO:0007669"/>
    <property type="project" value="UniProtKB-UniRule"/>
</dbReference>
<keyword evidence="7 22" id="KW-0732">Signal</keyword>
<dbReference type="FunFam" id="1.10.510.10:FF:000248">
    <property type="entry name" value="S-receptor-like kinase 5"/>
    <property type="match status" value="1"/>
</dbReference>
<dbReference type="PROSITE" id="PS50011">
    <property type="entry name" value="PROTEIN_KINASE_DOM"/>
    <property type="match status" value="1"/>
</dbReference>
<dbReference type="GO" id="GO:0016020">
    <property type="term" value="C:membrane"/>
    <property type="evidence" value="ECO:0007669"/>
    <property type="project" value="UniProtKB-SubCell"/>
</dbReference>
<evidence type="ECO:0000256" key="20">
    <source>
        <dbReference type="PROSITE-ProRule" id="PRU10141"/>
    </source>
</evidence>
<reference evidence="26 27" key="1">
    <citation type="submission" date="2017-09" db="EMBL/GenBank/DDBJ databases">
        <title>WGS assembly of Aquilegia coerulea Goldsmith.</title>
        <authorList>
            <person name="Hodges S."/>
            <person name="Kramer E."/>
            <person name="Nordborg M."/>
            <person name="Tomkins J."/>
            <person name="Borevitz J."/>
            <person name="Derieg N."/>
            <person name="Yan J."/>
            <person name="Mihaltcheva S."/>
            <person name="Hayes R.D."/>
            <person name="Rokhsar D."/>
        </authorList>
    </citation>
    <scope>NUCLEOTIDE SEQUENCE [LARGE SCALE GENOMIC DNA]</scope>
    <source>
        <strain evidence="27">cv. Goldsmith</strain>
    </source>
</reference>
<evidence type="ECO:0000256" key="7">
    <source>
        <dbReference type="ARBA" id="ARBA00022729"/>
    </source>
</evidence>
<keyword evidence="6 21" id="KW-0812">Transmembrane</keyword>
<evidence type="ECO:0000256" key="19">
    <source>
        <dbReference type="PIRNR" id="PIRNR000641"/>
    </source>
</evidence>
<comment type="subcellular location">
    <subcellularLocation>
        <location evidence="1">Membrane</location>
        <topology evidence="1">Single-pass type I membrane protein</topology>
    </subcellularLocation>
</comment>
<keyword evidence="4" id="KW-0597">Phosphoprotein</keyword>
<dbReference type="Pfam" id="PF08276">
    <property type="entry name" value="PAN_2"/>
    <property type="match status" value="1"/>
</dbReference>
<dbReference type="Pfam" id="PF00954">
    <property type="entry name" value="S_locus_glycop"/>
    <property type="match status" value="1"/>
</dbReference>
<feature type="domain" description="Bulb-type lectin" evidence="24">
    <location>
        <begin position="54"/>
        <end position="180"/>
    </location>
</feature>
<evidence type="ECO:0000256" key="21">
    <source>
        <dbReference type="SAM" id="Phobius"/>
    </source>
</evidence>
<evidence type="ECO:0000256" key="18">
    <source>
        <dbReference type="ARBA" id="ARBA00048679"/>
    </source>
</evidence>
<accession>A0A2G5CRN7</accession>
<evidence type="ECO:0000259" key="25">
    <source>
        <dbReference type="PROSITE" id="PS50948"/>
    </source>
</evidence>
<feature type="binding site" evidence="20">
    <location>
        <position position="549"/>
    </location>
    <ligand>
        <name>ATP</name>
        <dbReference type="ChEBI" id="CHEBI:30616"/>
    </ligand>
</feature>
<feature type="domain" description="Apple" evidence="25">
    <location>
        <begin position="353"/>
        <end position="434"/>
    </location>
</feature>
<comment type="catalytic activity">
    <reaction evidence="18 19">
        <text>L-seryl-[protein] + ATP = O-phospho-L-seryl-[protein] + ADP + H(+)</text>
        <dbReference type="Rhea" id="RHEA:17989"/>
        <dbReference type="Rhea" id="RHEA-COMP:9863"/>
        <dbReference type="Rhea" id="RHEA-COMP:11604"/>
        <dbReference type="ChEBI" id="CHEBI:15378"/>
        <dbReference type="ChEBI" id="CHEBI:29999"/>
        <dbReference type="ChEBI" id="CHEBI:30616"/>
        <dbReference type="ChEBI" id="CHEBI:83421"/>
        <dbReference type="ChEBI" id="CHEBI:456216"/>
        <dbReference type="EC" id="2.7.11.1"/>
    </reaction>
</comment>
<evidence type="ECO:0000256" key="12">
    <source>
        <dbReference type="ARBA" id="ARBA00022989"/>
    </source>
</evidence>
<dbReference type="EC" id="2.7.11.1" evidence="19"/>
<dbReference type="PROSITE" id="PS50927">
    <property type="entry name" value="BULB_LECTIN"/>
    <property type="match status" value="1"/>
</dbReference>
<gene>
    <name evidence="26" type="ORF">AQUCO_03900051v1</name>
</gene>
<dbReference type="InterPro" id="IPR000858">
    <property type="entry name" value="S_locus_glycoprot_dom"/>
</dbReference>
<name>A0A2G5CRN7_AQUCA</name>
<evidence type="ECO:0000256" key="10">
    <source>
        <dbReference type="ARBA" id="ARBA00022777"/>
    </source>
</evidence>
<feature type="signal peptide" evidence="22">
    <location>
        <begin position="1"/>
        <end position="25"/>
    </location>
</feature>
<dbReference type="InterPro" id="IPR008271">
    <property type="entry name" value="Ser/Thr_kinase_AS"/>
</dbReference>
<keyword evidence="2 19" id="KW-0723">Serine/threonine-protein kinase</keyword>
<dbReference type="AlphaFoldDB" id="A0A2G5CRN7"/>
<dbReference type="Pfam" id="PF01453">
    <property type="entry name" value="B_lectin"/>
    <property type="match status" value="1"/>
</dbReference>
<dbReference type="InterPro" id="IPR024171">
    <property type="entry name" value="SRK-like_kinase"/>
</dbReference>
<evidence type="ECO:0000259" key="23">
    <source>
        <dbReference type="PROSITE" id="PS50011"/>
    </source>
</evidence>
<feature type="transmembrane region" description="Helical" evidence="21">
    <location>
        <begin position="457"/>
        <end position="480"/>
    </location>
</feature>
<dbReference type="SUPFAM" id="SSF56112">
    <property type="entry name" value="Protein kinase-like (PK-like)"/>
    <property type="match status" value="1"/>
</dbReference>
<dbReference type="GO" id="GO:0030246">
    <property type="term" value="F:carbohydrate binding"/>
    <property type="evidence" value="ECO:0007669"/>
    <property type="project" value="UniProtKB-KW"/>
</dbReference>
<dbReference type="InterPro" id="IPR036426">
    <property type="entry name" value="Bulb-type_lectin_dom_sf"/>
</dbReference>
<evidence type="ECO:0000256" key="2">
    <source>
        <dbReference type="ARBA" id="ARBA00022527"/>
    </source>
</evidence>
<feature type="chain" id="PRO_5013572800" description="Receptor-like serine/threonine-protein kinase" evidence="22">
    <location>
        <begin position="26"/>
        <end position="834"/>
    </location>
</feature>
<keyword evidence="12 21" id="KW-1133">Transmembrane helix</keyword>
<evidence type="ECO:0000256" key="6">
    <source>
        <dbReference type="ARBA" id="ARBA00022692"/>
    </source>
</evidence>
<keyword evidence="15" id="KW-0675">Receptor</keyword>
<evidence type="ECO:0000256" key="14">
    <source>
        <dbReference type="ARBA" id="ARBA00023157"/>
    </source>
</evidence>
<evidence type="ECO:0000256" key="15">
    <source>
        <dbReference type="ARBA" id="ARBA00023170"/>
    </source>
</evidence>
<dbReference type="Pfam" id="PF00069">
    <property type="entry name" value="Pkinase"/>
    <property type="match status" value="1"/>
</dbReference>
<dbReference type="InterPro" id="IPR001480">
    <property type="entry name" value="Bulb-type_lectin_dom"/>
</dbReference>
<dbReference type="FunFam" id="3.30.200.20:FF:000178">
    <property type="entry name" value="serine/threonine-protein kinase PBS1-like"/>
    <property type="match status" value="1"/>
</dbReference>
<dbReference type="CDD" id="cd00028">
    <property type="entry name" value="B_lectin"/>
    <property type="match status" value="1"/>
</dbReference>
<evidence type="ECO:0000256" key="8">
    <source>
        <dbReference type="ARBA" id="ARBA00022734"/>
    </source>
</evidence>
<keyword evidence="3" id="KW-0245">EGF-like domain</keyword>
<dbReference type="GO" id="GO:0106310">
    <property type="term" value="F:protein serine kinase activity"/>
    <property type="evidence" value="ECO:0007669"/>
    <property type="project" value="RHEA"/>
</dbReference>
<proteinExistence type="inferred from homology"/>
<comment type="catalytic activity">
    <reaction evidence="17 19">
        <text>L-threonyl-[protein] + ATP = O-phospho-L-threonyl-[protein] + ADP + H(+)</text>
        <dbReference type="Rhea" id="RHEA:46608"/>
        <dbReference type="Rhea" id="RHEA-COMP:11060"/>
        <dbReference type="Rhea" id="RHEA-COMP:11605"/>
        <dbReference type="ChEBI" id="CHEBI:15378"/>
        <dbReference type="ChEBI" id="CHEBI:30013"/>
        <dbReference type="ChEBI" id="CHEBI:30616"/>
        <dbReference type="ChEBI" id="CHEBI:61977"/>
        <dbReference type="ChEBI" id="CHEBI:456216"/>
        <dbReference type="EC" id="2.7.11.1"/>
    </reaction>
</comment>
<dbReference type="STRING" id="218851.A0A2G5CRN7"/>
<feature type="domain" description="Protein kinase" evidence="23">
    <location>
        <begin position="521"/>
        <end position="806"/>
    </location>
</feature>